<evidence type="ECO:0000259" key="13">
    <source>
        <dbReference type="SMART" id="SM00487"/>
    </source>
</evidence>
<dbReference type="GO" id="GO:0043139">
    <property type="term" value="F:5'-3' DNA helicase activity"/>
    <property type="evidence" value="ECO:0007669"/>
    <property type="project" value="TreeGrafter"/>
</dbReference>
<dbReference type="InterPro" id="IPR003593">
    <property type="entry name" value="AAA+_ATPase"/>
</dbReference>
<feature type="domain" description="Helicase ATP-binding" evidence="13">
    <location>
        <begin position="192"/>
        <end position="465"/>
    </location>
</feature>
<dbReference type="PANTHER" id="PTHR43788:SF8">
    <property type="entry name" value="DNA-BINDING PROTEIN SMUBP-2"/>
    <property type="match status" value="1"/>
</dbReference>
<keyword evidence="6" id="KW-0547">Nucleotide-binding</keyword>
<dbReference type="NCBIfam" id="TIGR00376">
    <property type="entry name" value="IGHMBP2 family helicase"/>
    <property type="match status" value="1"/>
</dbReference>
<dbReference type="EMBL" id="CCBQ010000041">
    <property type="protein sequence ID" value="CDO94885.1"/>
    <property type="molecule type" value="Genomic_DNA"/>
</dbReference>
<dbReference type="Pfam" id="PF13087">
    <property type="entry name" value="AAA_12"/>
    <property type="match status" value="1"/>
</dbReference>
<dbReference type="GO" id="GO:0016787">
    <property type="term" value="F:hydrolase activity"/>
    <property type="evidence" value="ECO:0007669"/>
    <property type="project" value="UniProtKB-KW"/>
</dbReference>
<evidence type="ECO:0000256" key="9">
    <source>
        <dbReference type="ARBA" id="ARBA00022840"/>
    </source>
</evidence>
<comment type="caution">
    <text evidence="14">The sequence shown here is derived from an EMBL/GenBank/DDBJ whole genome shotgun (WGS) entry which is preliminary data.</text>
</comment>
<evidence type="ECO:0000256" key="2">
    <source>
        <dbReference type="ARBA" id="ARBA00004496"/>
    </source>
</evidence>
<dbReference type="GO" id="GO:0003677">
    <property type="term" value="F:DNA binding"/>
    <property type="evidence" value="ECO:0007669"/>
    <property type="project" value="InterPro"/>
</dbReference>
<evidence type="ECO:0000313" key="15">
    <source>
        <dbReference type="Proteomes" id="UP000031516"/>
    </source>
</evidence>
<dbReference type="AlphaFoldDB" id="A0A0A8L9L9"/>
<keyword evidence="7" id="KW-0378">Hydrolase</keyword>
<dbReference type="InterPro" id="IPR014001">
    <property type="entry name" value="Helicase_ATP-bd"/>
</dbReference>
<dbReference type="PANTHER" id="PTHR43788">
    <property type="entry name" value="DNA2/NAM7 HELICASE FAMILY MEMBER"/>
    <property type="match status" value="1"/>
</dbReference>
<keyword evidence="5" id="KW-0963">Cytoplasm</keyword>
<evidence type="ECO:0000313" key="14">
    <source>
        <dbReference type="EMBL" id="CDO94885.1"/>
    </source>
</evidence>
<evidence type="ECO:0000256" key="5">
    <source>
        <dbReference type="ARBA" id="ARBA00022490"/>
    </source>
</evidence>
<name>A0A0A8L9L9_9SACH</name>
<dbReference type="InterPro" id="IPR050534">
    <property type="entry name" value="Coronavir_polyprotein_1ab"/>
</dbReference>
<dbReference type="GO" id="GO:0005524">
    <property type="term" value="F:ATP binding"/>
    <property type="evidence" value="ECO:0007669"/>
    <property type="project" value="UniProtKB-KW"/>
</dbReference>
<dbReference type="InterPro" id="IPR041679">
    <property type="entry name" value="DNA2/NAM7-like_C"/>
</dbReference>
<dbReference type="SMART" id="SM00382">
    <property type="entry name" value="AAA"/>
    <property type="match status" value="1"/>
</dbReference>
<dbReference type="Gene3D" id="3.40.50.300">
    <property type="entry name" value="P-loop containing nucleotide triphosphate hydrolases"/>
    <property type="match status" value="2"/>
</dbReference>
<keyword evidence="8" id="KW-0347">Helicase</keyword>
<keyword evidence="9" id="KW-0067">ATP-binding</keyword>
<evidence type="ECO:0000256" key="8">
    <source>
        <dbReference type="ARBA" id="ARBA00022806"/>
    </source>
</evidence>
<comment type="subcellular location">
    <subcellularLocation>
        <location evidence="2">Cytoplasm</location>
    </subcellularLocation>
    <subcellularLocation>
        <location evidence="1">Nucleus</location>
    </subcellularLocation>
</comment>
<feature type="domain" description="AAA+ ATPase" evidence="12">
    <location>
        <begin position="209"/>
        <end position="447"/>
    </location>
</feature>
<dbReference type="OrthoDB" id="6513042at2759"/>
<dbReference type="EC" id="3.6.4.12" evidence="4"/>
<sequence length="556" mass="62233">MDSTHKQVAARFLEAIAHEQQQDVEQTSDLLASAALHRLISGGLAINHLRLDNIRTGIGSKLYLELSTDSAFSKEVNVGSFKVGDIVLVQSSANAKSKGNKDKNLDAVVSKVSRNQIVLAVDESKDQEAMQLSSLNGLCLLKTTNTLTYKRMESTMRKLAEFDSTPDNVLMQYLLHQRKFLKKGPEQNVKFQNENLNDSQRSAISHAIANDISIIHGPPGTGKTSTLVELIKQLYDRGERILVCGPSNISVDTILERLSKVVPGNQLLRIGHPSRLLPQVLAHSLDVIAKNGDSGSILKDIIKEIDVTISRIKKLKSSKDRKKGWQEVKLLRKELRQREKSGLVNIIMNSKIVVCTLHGSSSRELLSAYNVHPKLFDTLIIDEVSQSLEPQCWIPLISHVKSDMQRLVIAGDDKQLPPTIKTEDNDKVKQLLSTTVFDRLVQHYGDEFRYLLDTQYRMNEEIMQFSSEELYDGKLKAADSVAKRVLADLPGVESNDDTTYPCIWLDTEGGDYPERSDDDDAGANDRFHLVSSKYNENEAYLARRHGIIWELPSAIP</sequence>
<dbReference type="GO" id="GO:0005737">
    <property type="term" value="C:cytoplasm"/>
    <property type="evidence" value="ECO:0007669"/>
    <property type="project" value="UniProtKB-SubCell"/>
</dbReference>
<dbReference type="InterPro" id="IPR048761">
    <property type="entry name" value="SMUBP-2_HCS1_1B"/>
</dbReference>
<dbReference type="SMART" id="SM00487">
    <property type="entry name" value="DEXDc"/>
    <property type="match status" value="1"/>
</dbReference>
<dbReference type="SUPFAM" id="SSF52540">
    <property type="entry name" value="P-loop containing nucleoside triphosphate hydrolases"/>
    <property type="match status" value="1"/>
</dbReference>
<accession>A0A0A8L9L9</accession>
<evidence type="ECO:0000256" key="11">
    <source>
        <dbReference type="ARBA" id="ARBA00048432"/>
    </source>
</evidence>
<dbReference type="InterPro" id="IPR041677">
    <property type="entry name" value="DNA2/NAM7_AAA_11"/>
</dbReference>
<gene>
    <name evidence="14" type="ORF">KLDO_g3139</name>
</gene>
<comment type="similarity">
    <text evidence="3">Belongs to the DNA2/NAM7 helicase family.</text>
</comment>
<evidence type="ECO:0000256" key="7">
    <source>
        <dbReference type="ARBA" id="ARBA00022801"/>
    </source>
</evidence>
<dbReference type="GO" id="GO:0003723">
    <property type="term" value="F:RNA binding"/>
    <property type="evidence" value="ECO:0007669"/>
    <property type="project" value="InterPro"/>
</dbReference>
<organism evidence="14 15">
    <name type="scientific">Kluyveromyces dobzhanskii CBS 2104</name>
    <dbReference type="NCBI Taxonomy" id="1427455"/>
    <lineage>
        <taxon>Eukaryota</taxon>
        <taxon>Fungi</taxon>
        <taxon>Dikarya</taxon>
        <taxon>Ascomycota</taxon>
        <taxon>Saccharomycotina</taxon>
        <taxon>Saccharomycetes</taxon>
        <taxon>Saccharomycetales</taxon>
        <taxon>Saccharomycetaceae</taxon>
        <taxon>Kluyveromyces</taxon>
    </lineage>
</organism>
<evidence type="ECO:0000256" key="10">
    <source>
        <dbReference type="ARBA" id="ARBA00023242"/>
    </source>
</evidence>
<reference evidence="14 15" key="1">
    <citation type="submission" date="2014-03" db="EMBL/GenBank/DDBJ databases">
        <title>The genome of Kluyveromyces dobzhanskii.</title>
        <authorList>
            <person name="Nystedt B."/>
            <person name="Astrom S."/>
        </authorList>
    </citation>
    <scope>NUCLEOTIDE SEQUENCE [LARGE SCALE GENOMIC DNA]</scope>
    <source>
        <strain evidence="14 15">CBS 2104</strain>
    </source>
</reference>
<dbReference type="InterPro" id="IPR027417">
    <property type="entry name" value="P-loop_NTPase"/>
</dbReference>
<dbReference type="Pfam" id="PF21138">
    <property type="entry name" value="SMUBP-2_HCS1_1B"/>
    <property type="match status" value="1"/>
</dbReference>
<evidence type="ECO:0000259" key="12">
    <source>
        <dbReference type="SMART" id="SM00382"/>
    </source>
</evidence>
<proteinExistence type="inferred from homology"/>
<dbReference type="InterPro" id="IPR004483">
    <property type="entry name" value="SMUBP-2/Hcs1-like"/>
</dbReference>
<dbReference type="Gene3D" id="2.40.30.270">
    <property type="match status" value="1"/>
</dbReference>
<keyword evidence="15" id="KW-1185">Reference proteome</keyword>
<evidence type="ECO:0000256" key="1">
    <source>
        <dbReference type="ARBA" id="ARBA00004123"/>
    </source>
</evidence>
<dbReference type="Proteomes" id="UP000031516">
    <property type="component" value="Unassembled WGS sequence"/>
</dbReference>
<comment type="catalytic activity">
    <reaction evidence="11">
        <text>ATP + H2O = ADP + phosphate + H(+)</text>
        <dbReference type="Rhea" id="RHEA:13065"/>
        <dbReference type="ChEBI" id="CHEBI:15377"/>
        <dbReference type="ChEBI" id="CHEBI:15378"/>
        <dbReference type="ChEBI" id="CHEBI:30616"/>
        <dbReference type="ChEBI" id="CHEBI:43474"/>
        <dbReference type="ChEBI" id="CHEBI:456216"/>
        <dbReference type="EC" id="3.6.4.12"/>
    </reaction>
    <physiologicalReaction direction="left-to-right" evidence="11">
        <dbReference type="Rhea" id="RHEA:13066"/>
    </physiologicalReaction>
</comment>
<protein>
    <recommendedName>
        <fullName evidence="4">DNA helicase</fullName>
        <ecNumber evidence="4">3.6.4.12</ecNumber>
    </recommendedName>
</protein>
<dbReference type="Pfam" id="PF13086">
    <property type="entry name" value="AAA_11"/>
    <property type="match status" value="1"/>
</dbReference>
<evidence type="ECO:0000256" key="4">
    <source>
        <dbReference type="ARBA" id="ARBA00012551"/>
    </source>
</evidence>
<keyword evidence="10" id="KW-0539">Nucleus</keyword>
<evidence type="ECO:0000256" key="6">
    <source>
        <dbReference type="ARBA" id="ARBA00022741"/>
    </source>
</evidence>
<dbReference type="GO" id="GO:0005634">
    <property type="term" value="C:nucleus"/>
    <property type="evidence" value="ECO:0007669"/>
    <property type="project" value="UniProtKB-SubCell"/>
</dbReference>
<evidence type="ECO:0000256" key="3">
    <source>
        <dbReference type="ARBA" id="ARBA00007913"/>
    </source>
</evidence>